<proteinExistence type="predicted"/>
<organism evidence="1 2">
    <name type="scientific">Pyrobaculum filamentous virus 1</name>
    <name type="common">PFV1</name>
    <dbReference type="NCBI Taxonomy" id="1805492"/>
    <lineage>
        <taxon>Viruses</taxon>
        <taxon>Adnaviria</taxon>
        <taxon>Zilligvirae</taxon>
        <taxon>Taleaviricota</taxon>
        <taxon>Tokiviricetes</taxon>
        <taxon>Primavirales</taxon>
        <taxon>Tristromaviridae</taxon>
        <taxon>Alphatristromavirus</taxon>
        <taxon>Alphatristromavirus pozzuoliense</taxon>
    </lineage>
</organism>
<name>A0A140F3K4_PFV1</name>
<reference evidence="1 2" key="1">
    <citation type="journal article" date="2016" name="Proc. Natl. Acad. Sci. U.S.A.">
        <title>A virus of hyperthermophilic archaea with a unique architecture among DNA viruses.</title>
        <authorList>
            <person name="Rensen E.I."/>
            <person name="Mochizuki T."/>
            <person name="Quemin E."/>
            <person name="Schouten S."/>
            <person name="Krupovic M."/>
            <person name="Prangishvili D."/>
        </authorList>
    </citation>
    <scope>NUCLEOTIDE SEQUENCE [LARGE SCALE GENOMIC DNA]</scope>
    <source>
        <strain evidence="1">1</strain>
    </source>
</reference>
<evidence type="ECO:0000313" key="2">
    <source>
        <dbReference type="Proteomes" id="UP000202991"/>
    </source>
</evidence>
<dbReference type="EMBL" id="KU307456">
    <property type="protein sequence ID" value="AML61164.1"/>
    <property type="molecule type" value="Genomic_DNA"/>
</dbReference>
<evidence type="ECO:0000313" key="1">
    <source>
        <dbReference type="EMBL" id="AML61164.1"/>
    </source>
</evidence>
<keyword evidence="2" id="KW-1185">Reference proteome</keyword>
<dbReference type="GeneID" id="30313570"/>
<dbReference type="Proteomes" id="UP000202991">
    <property type="component" value="Segment"/>
</dbReference>
<protein>
    <submittedName>
        <fullName evidence="1">Uncharacterized protein</fullName>
    </submittedName>
</protein>
<dbReference type="RefSeq" id="YP_009237234.1">
    <property type="nucleotide sequence ID" value="NC_029548.1"/>
</dbReference>
<dbReference type="KEGG" id="vg:30313570"/>
<sequence length="78" mass="9184">MMLLIVSKPEPCCYMGTCYALMCEIDLGAFRKTLEEEGCEYKWIETPMHVVVSIKRCRRYDWISEFRPFVSVVTEAHL</sequence>
<accession>A0A140F3K4</accession>